<dbReference type="AlphaFoldDB" id="A0A3B3X9N3"/>
<dbReference type="Pfam" id="PF00059">
    <property type="entry name" value="Lectin_C"/>
    <property type="match status" value="1"/>
</dbReference>
<keyword evidence="1" id="KW-1015">Disulfide bond</keyword>
<dbReference type="InterPro" id="IPR018378">
    <property type="entry name" value="C-type_lectin_CS"/>
</dbReference>
<dbReference type="PROSITE" id="PS50041">
    <property type="entry name" value="C_TYPE_LECTIN_2"/>
    <property type="match status" value="1"/>
</dbReference>
<sequence>MASGFQLVLILGFITMTAEAGPVPNSAACPPGWTQLGSRCFVFYFSPRTWSDAEAFCISIGGNLASVHTNEENDFLSDMVVRDTGSPSITWTGGHDAITEGQWMWSDGSKFDYSAFALGQPDNYQQTENCLEMNYGGNKWNDRPCTQPWPFVCAKKSLKPPTIC</sequence>
<keyword evidence="2" id="KW-0732">Signal</keyword>
<feature type="domain" description="C-type lectin" evidence="3">
    <location>
        <begin position="36"/>
        <end position="154"/>
    </location>
</feature>
<dbReference type="RefSeq" id="XP_014828239.1">
    <property type="nucleotide sequence ID" value="XM_014972753.1"/>
</dbReference>
<dbReference type="STRING" id="48701.ENSPMEP00000011703"/>
<organism evidence="4 5">
    <name type="scientific">Poecilia mexicana</name>
    <dbReference type="NCBI Taxonomy" id="48701"/>
    <lineage>
        <taxon>Eukaryota</taxon>
        <taxon>Metazoa</taxon>
        <taxon>Chordata</taxon>
        <taxon>Craniata</taxon>
        <taxon>Vertebrata</taxon>
        <taxon>Euteleostomi</taxon>
        <taxon>Actinopterygii</taxon>
        <taxon>Neopterygii</taxon>
        <taxon>Teleostei</taxon>
        <taxon>Neoteleostei</taxon>
        <taxon>Acanthomorphata</taxon>
        <taxon>Ovalentaria</taxon>
        <taxon>Atherinomorphae</taxon>
        <taxon>Cyprinodontiformes</taxon>
        <taxon>Poeciliidae</taxon>
        <taxon>Poeciliinae</taxon>
        <taxon>Poecilia</taxon>
    </lineage>
</organism>
<dbReference type="InterPro" id="IPR001304">
    <property type="entry name" value="C-type_lectin-like"/>
</dbReference>
<dbReference type="Proteomes" id="UP000261480">
    <property type="component" value="Unplaced"/>
</dbReference>
<feature type="signal peptide" evidence="2">
    <location>
        <begin position="1"/>
        <end position="20"/>
    </location>
</feature>
<evidence type="ECO:0000256" key="2">
    <source>
        <dbReference type="SAM" id="SignalP"/>
    </source>
</evidence>
<keyword evidence="5" id="KW-1185">Reference proteome</keyword>
<dbReference type="PROSITE" id="PS00615">
    <property type="entry name" value="C_TYPE_LECTIN_1"/>
    <property type="match status" value="1"/>
</dbReference>
<dbReference type="Gene3D" id="3.10.100.10">
    <property type="entry name" value="Mannose-Binding Protein A, subunit A"/>
    <property type="match status" value="1"/>
</dbReference>
<dbReference type="PRINTS" id="PR01504">
    <property type="entry name" value="PNCREATITSAP"/>
</dbReference>
<evidence type="ECO:0000259" key="3">
    <source>
        <dbReference type="PROSITE" id="PS50041"/>
    </source>
</evidence>
<dbReference type="InterPro" id="IPR050111">
    <property type="entry name" value="C-type_lectin/snaclec_domain"/>
</dbReference>
<feature type="chain" id="PRO_5017322341" description="C-type lectin domain-containing protein" evidence="2">
    <location>
        <begin position="21"/>
        <end position="164"/>
    </location>
</feature>
<protein>
    <recommendedName>
        <fullName evidence="3">C-type lectin domain-containing protein</fullName>
    </recommendedName>
</protein>
<evidence type="ECO:0000256" key="1">
    <source>
        <dbReference type="ARBA" id="ARBA00023157"/>
    </source>
</evidence>
<reference evidence="4" key="2">
    <citation type="submission" date="2025-09" db="UniProtKB">
        <authorList>
            <consortium name="Ensembl"/>
        </authorList>
    </citation>
    <scope>IDENTIFICATION</scope>
</reference>
<dbReference type="Ensembl" id="ENSPMET00000031502.1">
    <property type="protein sequence ID" value="ENSPMEP00000011703.1"/>
    <property type="gene ID" value="ENSPMEG00000013803.1"/>
</dbReference>
<reference evidence="4" key="1">
    <citation type="submission" date="2025-08" db="UniProtKB">
        <authorList>
            <consortium name="Ensembl"/>
        </authorList>
    </citation>
    <scope>IDENTIFICATION</scope>
</reference>
<dbReference type="SMART" id="SM00034">
    <property type="entry name" value="CLECT"/>
    <property type="match status" value="1"/>
</dbReference>
<dbReference type="PANTHER" id="PTHR22803">
    <property type="entry name" value="MANNOSE, PHOSPHOLIPASE, LECTIN RECEPTOR RELATED"/>
    <property type="match status" value="1"/>
</dbReference>
<evidence type="ECO:0000313" key="4">
    <source>
        <dbReference type="Ensembl" id="ENSPMEP00000011703.1"/>
    </source>
</evidence>
<dbReference type="SUPFAM" id="SSF56436">
    <property type="entry name" value="C-type lectin-like"/>
    <property type="match status" value="1"/>
</dbReference>
<dbReference type="InterPro" id="IPR016187">
    <property type="entry name" value="CTDL_fold"/>
</dbReference>
<dbReference type="InterPro" id="IPR016186">
    <property type="entry name" value="C-type_lectin-like/link_sf"/>
</dbReference>
<evidence type="ECO:0000313" key="5">
    <source>
        <dbReference type="Proteomes" id="UP000261480"/>
    </source>
</evidence>
<dbReference type="GeneID" id="106907169"/>
<proteinExistence type="predicted"/>
<accession>A0A3B3X9N3</accession>
<name>A0A3B3X9N3_9TELE</name>